<reference key="2">
    <citation type="submission" date="2011-10" db="EMBL/GenBank/DDBJ databases">
        <title>The genome and transcriptome sequence of Clonorchis sinensis provide insights into the carcinogenic liver fluke.</title>
        <authorList>
            <person name="Wang X."/>
            <person name="Huang Y."/>
            <person name="Chen W."/>
            <person name="Liu H."/>
            <person name="Guo L."/>
            <person name="Chen Y."/>
            <person name="Luo F."/>
            <person name="Zhou W."/>
            <person name="Sun J."/>
            <person name="Mao Q."/>
            <person name="Liang P."/>
            <person name="Zhou C."/>
            <person name="Tian Y."/>
            <person name="Men J."/>
            <person name="Lv X."/>
            <person name="Huang L."/>
            <person name="Zhou J."/>
            <person name="Hu Y."/>
            <person name="Li R."/>
            <person name="Zhang F."/>
            <person name="Lei H."/>
            <person name="Li X."/>
            <person name="Hu X."/>
            <person name="Liang C."/>
            <person name="Xu J."/>
            <person name="Wu Z."/>
            <person name="Yu X."/>
        </authorList>
    </citation>
    <scope>NUCLEOTIDE SEQUENCE</scope>
    <source>
        <strain>Henan</strain>
    </source>
</reference>
<reference evidence="2" key="1">
    <citation type="journal article" date="2011" name="Genome Biol.">
        <title>The draft genome of the carcinogenic human liver fluke Clonorchis sinensis.</title>
        <authorList>
            <person name="Wang X."/>
            <person name="Chen W."/>
            <person name="Huang Y."/>
            <person name="Sun J."/>
            <person name="Men J."/>
            <person name="Liu H."/>
            <person name="Luo F."/>
            <person name="Guo L."/>
            <person name="Lv X."/>
            <person name="Deng C."/>
            <person name="Zhou C."/>
            <person name="Fan Y."/>
            <person name="Li X."/>
            <person name="Huang L."/>
            <person name="Hu Y."/>
            <person name="Liang C."/>
            <person name="Hu X."/>
            <person name="Xu J."/>
            <person name="Yu X."/>
        </authorList>
    </citation>
    <scope>NUCLEOTIDE SEQUENCE [LARGE SCALE GENOMIC DNA]</scope>
    <source>
        <strain evidence="2">Henan</strain>
    </source>
</reference>
<keyword evidence="3" id="KW-1185">Reference proteome</keyword>
<dbReference type="AlphaFoldDB" id="G7YEZ4"/>
<feature type="region of interest" description="Disordered" evidence="1">
    <location>
        <begin position="464"/>
        <end position="493"/>
    </location>
</feature>
<proteinExistence type="predicted"/>
<evidence type="ECO:0000313" key="2">
    <source>
        <dbReference type="EMBL" id="GAA51527.1"/>
    </source>
</evidence>
<name>G7YEZ4_CLOSI</name>
<accession>G7YEZ4</accession>
<evidence type="ECO:0000256" key="1">
    <source>
        <dbReference type="SAM" id="MobiDB-lite"/>
    </source>
</evidence>
<dbReference type="Proteomes" id="UP000008909">
    <property type="component" value="Unassembled WGS sequence"/>
</dbReference>
<gene>
    <name evidence="2" type="ORF">CLF_106339</name>
</gene>
<organism evidence="2 3">
    <name type="scientific">Clonorchis sinensis</name>
    <name type="common">Chinese liver fluke</name>
    <dbReference type="NCBI Taxonomy" id="79923"/>
    <lineage>
        <taxon>Eukaryota</taxon>
        <taxon>Metazoa</taxon>
        <taxon>Spiralia</taxon>
        <taxon>Lophotrochozoa</taxon>
        <taxon>Platyhelminthes</taxon>
        <taxon>Trematoda</taxon>
        <taxon>Digenea</taxon>
        <taxon>Opisthorchiida</taxon>
        <taxon>Opisthorchiata</taxon>
        <taxon>Opisthorchiidae</taxon>
        <taxon>Clonorchis</taxon>
    </lineage>
</organism>
<feature type="compositionally biased region" description="Low complexity" evidence="1">
    <location>
        <begin position="470"/>
        <end position="479"/>
    </location>
</feature>
<sequence>MFGLSAKILRLGAPTIVLSSPIRESDMRLGDCGEPLCKQARGESEADVRLTGESRDSIRRKQVDAHVQAFLKAVLDRARGSKTTGTSSAPLQKPDQCDATTQTEDHWDVTEQLHNVMSTIKSCEVHEYANGSAELNVADPEKNANVPNRAMYSQETLRLVSQNADLYNRAHVELYSDIPEYAQYYTGLNVKVPDSEPAGHMSSANVRRAITQWMESYEQWFYQNFGVDVKSALAPSQTASHLLSVPSVSTVHSQPFANQTVPVHCTSEVQTAAVVSGAPVSYLVSEGSLYTPENQQFSPYVSLLPSFYTSAAFSNVAPQGMQCIPTSQVSPLFIYPSELAHLAAYQFPNLTSPHTHVSALTTSFPEHAAQVSFPPQRGDHLVTFPKMSAHAAAHGGEPACNGVVSDYSVEVQTSAMLAALSLPVSSGRQPTMGQWGPLLRYGTYGRLPSVSEIRFLKEQKPAFSGTCANSSSGDSLSSPPLSPSRSKKMPPPPPTFILLRRQAMICALQLSCRDRARELFYREKENTSGLKLDFVSELERLSEKSINIKPVYLFTRMRMLPASERTYYVSHNLSTSANVRHQVSRIRGFQGVYTKTEPFYGVDDMYLCDLLIGDVLIAEACSTFKVQAQLSAARQAFRVFSQPCFLVGSIRKWDESDYLVLCLSPKAEMVPQLPPFLSDPFESLSKKDRTIQSDENFEVINPKPAEELWIFMANYPLTALDEQMHWDRILAQSAEFSQMTISFEVEVNTENGTFVCSALLDNQRFPPVSSSSVDKAQLEATRELLTSLRKTQPVVGLQTDCIKDSGSLMGVPDGVLVDTLMWGKEELELAIAIEQLEAHCDVPIPSEAEVGPGSKNISSTPITNPKDRFRSARRLDAFLQAYAASSLVTPLRLSRSVVPPNLWAEVRTMSSNWGLLCQVDFPPNTREAAALFVCKRAPLPRLKRTLYDQENYGCLRLLDKGNLSSAALRRLLLSDPLVTVNANGASSPTSSPEAQTVSPVHAFSPRNTSLFQEDDPYGDEPVTRLARHFIATAPLSNVKMEPESHDSQARPIDDCILVGAELNQPSTAIEILDDLPRTLIPGIDF</sequence>
<protein>
    <submittedName>
        <fullName evidence="2">Uncharacterized protein</fullName>
    </submittedName>
</protein>
<dbReference type="EMBL" id="DF143165">
    <property type="protein sequence ID" value="GAA51527.1"/>
    <property type="molecule type" value="Genomic_DNA"/>
</dbReference>
<evidence type="ECO:0000313" key="3">
    <source>
        <dbReference type="Proteomes" id="UP000008909"/>
    </source>
</evidence>